<feature type="region of interest" description="Disordered" evidence="2">
    <location>
        <begin position="1"/>
        <end position="35"/>
    </location>
</feature>
<evidence type="ECO:0000256" key="2">
    <source>
        <dbReference type="SAM" id="MobiDB-lite"/>
    </source>
</evidence>
<feature type="compositionally biased region" description="Basic residues" evidence="2">
    <location>
        <begin position="534"/>
        <end position="543"/>
    </location>
</feature>
<evidence type="ECO:0000313" key="6">
    <source>
        <dbReference type="Proteomes" id="UP000749559"/>
    </source>
</evidence>
<gene>
    <name evidence="5" type="ORF">OFUS_LOCUS9025</name>
</gene>
<dbReference type="PANTHER" id="PTHR24020">
    <property type="entry name" value="COLLAGEN ALPHA"/>
    <property type="match status" value="1"/>
</dbReference>
<dbReference type="Pfam" id="PF00092">
    <property type="entry name" value="VWA"/>
    <property type="match status" value="1"/>
</dbReference>
<dbReference type="InterPro" id="IPR050525">
    <property type="entry name" value="ECM_Assembly_Org"/>
</dbReference>
<feature type="region of interest" description="Disordered" evidence="2">
    <location>
        <begin position="245"/>
        <end position="317"/>
    </location>
</feature>
<dbReference type="InterPro" id="IPR002035">
    <property type="entry name" value="VWF_A"/>
</dbReference>
<feature type="compositionally biased region" description="Low complexity" evidence="2">
    <location>
        <begin position="251"/>
        <end position="263"/>
    </location>
</feature>
<feature type="compositionally biased region" description="Basic residues" evidence="2">
    <location>
        <begin position="551"/>
        <end position="575"/>
    </location>
</feature>
<feature type="domain" description="Chitin-binding type-2" evidence="4">
    <location>
        <begin position="379"/>
        <end position="440"/>
    </location>
</feature>
<feature type="compositionally biased region" description="Low complexity" evidence="2">
    <location>
        <begin position="1"/>
        <end position="34"/>
    </location>
</feature>
<dbReference type="Pfam" id="PF00090">
    <property type="entry name" value="TSP_1"/>
    <property type="match status" value="1"/>
</dbReference>
<dbReference type="Gene3D" id="3.40.50.410">
    <property type="entry name" value="von Willebrand factor, type A domain"/>
    <property type="match status" value="1"/>
</dbReference>
<dbReference type="GO" id="GO:0005576">
    <property type="term" value="C:extracellular region"/>
    <property type="evidence" value="ECO:0007669"/>
    <property type="project" value="InterPro"/>
</dbReference>
<dbReference type="SMART" id="SM00494">
    <property type="entry name" value="ChtBD2"/>
    <property type="match status" value="2"/>
</dbReference>
<organism evidence="5 6">
    <name type="scientific">Owenia fusiformis</name>
    <name type="common">Polychaete worm</name>
    <dbReference type="NCBI Taxonomy" id="6347"/>
    <lineage>
        <taxon>Eukaryota</taxon>
        <taxon>Metazoa</taxon>
        <taxon>Spiralia</taxon>
        <taxon>Lophotrochozoa</taxon>
        <taxon>Annelida</taxon>
        <taxon>Polychaeta</taxon>
        <taxon>Sedentaria</taxon>
        <taxon>Canalipalpata</taxon>
        <taxon>Sabellida</taxon>
        <taxon>Oweniida</taxon>
        <taxon>Oweniidae</taxon>
        <taxon>Owenia</taxon>
    </lineage>
</organism>
<keyword evidence="1" id="KW-1015">Disulfide bond</keyword>
<dbReference type="PRINTS" id="PR01705">
    <property type="entry name" value="TSP1REPEAT"/>
</dbReference>
<protein>
    <submittedName>
        <fullName evidence="5">Uncharacterized protein</fullName>
    </submittedName>
</protein>
<dbReference type="SUPFAM" id="SSF57625">
    <property type="entry name" value="Invertebrate chitin-binding proteins"/>
    <property type="match status" value="2"/>
</dbReference>
<proteinExistence type="predicted"/>
<dbReference type="PROSITE" id="PS50234">
    <property type="entry name" value="VWFA"/>
    <property type="match status" value="1"/>
</dbReference>
<evidence type="ECO:0000259" key="4">
    <source>
        <dbReference type="PROSITE" id="PS50940"/>
    </source>
</evidence>
<comment type="caution">
    <text evidence="5">The sequence shown here is derived from an EMBL/GenBank/DDBJ whole genome shotgun (WGS) entry which is preliminary data.</text>
</comment>
<reference evidence="5" key="1">
    <citation type="submission" date="2022-03" db="EMBL/GenBank/DDBJ databases">
        <authorList>
            <person name="Martin C."/>
        </authorList>
    </citation>
    <scope>NUCLEOTIDE SEQUENCE</scope>
</reference>
<accession>A0A8S4NNS5</accession>
<evidence type="ECO:0000259" key="3">
    <source>
        <dbReference type="PROSITE" id="PS50234"/>
    </source>
</evidence>
<dbReference type="InterPro" id="IPR036383">
    <property type="entry name" value="TSP1_rpt_sf"/>
</dbReference>
<dbReference type="SUPFAM" id="SSF53300">
    <property type="entry name" value="vWA-like"/>
    <property type="match status" value="1"/>
</dbReference>
<dbReference type="Proteomes" id="UP000749559">
    <property type="component" value="Unassembled WGS sequence"/>
</dbReference>
<dbReference type="InterPro" id="IPR036508">
    <property type="entry name" value="Chitin-bd_dom_sf"/>
</dbReference>
<dbReference type="PROSITE" id="PS50092">
    <property type="entry name" value="TSP1"/>
    <property type="match status" value="1"/>
</dbReference>
<dbReference type="SMART" id="SM00327">
    <property type="entry name" value="VWA"/>
    <property type="match status" value="1"/>
</dbReference>
<keyword evidence="6" id="KW-1185">Reference proteome</keyword>
<dbReference type="SMART" id="SM00209">
    <property type="entry name" value="TSP1"/>
    <property type="match status" value="1"/>
</dbReference>
<dbReference type="Gene3D" id="2.170.140.10">
    <property type="entry name" value="Chitin binding domain"/>
    <property type="match status" value="2"/>
</dbReference>
<dbReference type="EMBL" id="CAIIXF020000005">
    <property type="protein sequence ID" value="CAH1782593.1"/>
    <property type="molecule type" value="Genomic_DNA"/>
</dbReference>
<sequence length="575" mass="64388">TEPMTTEPTTTPTPEPTTTTESITTTTKPKITTSGQPILPKACGVDIVFSIDTSCSIRDTDKLMVREFIAKLGSSVKIGGGQDETQIAVQTFNEGAHHQFYLNDSASNSALDRLARNIDLVPAGCKTHTFAALKQTRDVYFTPENGDRRTASNVAIILTDGLTFPGSRKRATLTQARLLKNEGVEVFVVAVPNKKDKVKDKARKEWETIASEPAEDHIFEVNEFDELMNLINTLTEDICVKLNDPPTTPASKTTQQYSTTTKQPWRTTSRQPWRTTSKQPWRTTPRQPWKTTTGQPWETTKEPKTTDSPTNKPTTTRRPCVNGGWGQWCGWSKCSSSCGTGTSYRVRRCDSPYPSYGGQYCRGPRKEVRQCHNTDCPVDSICKNGIGNYADPTDCKSYYCCTKERVTQKITPHKLSCRPYLLYRQDWKRCVPWYQARCSSKRTNDDNVGTKTVQCTAGTEHKFFADPKNQCSYYWCVRGKAVAMQCPNGLGVSEELLKSSTAVMSSPCDQRLSKCLKGHGQSSRGRRDSENSSKHHSRHKSSSRSKENSSKHHRRSRHHSGGRSSHRRSGGRSRG</sequence>
<dbReference type="InterPro" id="IPR002557">
    <property type="entry name" value="Chitin-bd_dom"/>
</dbReference>
<dbReference type="Pfam" id="PF01607">
    <property type="entry name" value="CBM_14"/>
    <property type="match status" value="1"/>
</dbReference>
<feature type="compositionally biased region" description="Low complexity" evidence="2">
    <location>
        <begin position="306"/>
        <end position="316"/>
    </location>
</feature>
<dbReference type="GO" id="GO:0008061">
    <property type="term" value="F:chitin binding"/>
    <property type="evidence" value="ECO:0007669"/>
    <property type="project" value="InterPro"/>
</dbReference>
<dbReference type="SUPFAM" id="SSF82895">
    <property type="entry name" value="TSP-1 type 1 repeat"/>
    <property type="match status" value="1"/>
</dbReference>
<dbReference type="InterPro" id="IPR036465">
    <property type="entry name" value="vWFA_dom_sf"/>
</dbReference>
<dbReference type="FunFam" id="2.20.100.10:FF:000001">
    <property type="entry name" value="semaphorin-5A isoform X1"/>
    <property type="match status" value="1"/>
</dbReference>
<name>A0A8S4NNS5_OWEFU</name>
<dbReference type="OrthoDB" id="9987187at2759"/>
<dbReference type="PANTHER" id="PTHR24020:SF84">
    <property type="entry name" value="VWFA DOMAIN-CONTAINING PROTEIN"/>
    <property type="match status" value="1"/>
</dbReference>
<dbReference type="Gene3D" id="2.20.100.10">
    <property type="entry name" value="Thrombospondin type-1 (TSP1) repeat"/>
    <property type="match status" value="1"/>
</dbReference>
<feature type="region of interest" description="Disordered" evidence="2">
    <location>
        <begin position="513"/>
        <end position="575"/>
    </location>
</feature>
<dbReference type="InterPro" id="IPR000884">
    <property type="entry name" value="TSP1_rpt"/>
</dbReference>
<feature type="compositionally biased region" description="Polar residues" evidence="2">
    <location>
        <begin position="264"/>
        <end position="298"/>
    </location>
</feature>
<feature type="non-terminal residue" evidence="5">
    <location>
        <position position="575"/>
    </location>
</feature>
<feature type="domain" description="VWFA" evidence="3">
    <location>
        <begin position="46"/>
        <end position="234"/>
    </location>
</feature>
<dbReference type="PROSITE" id="PS50940">
    <property type="entry name" value="CHIT_BIND_II"/>
    <property type="match status" value="1"/>
</dbReference>
<evidence type="ECO:0000313" key="5">
    <source>
        <dbReference type="EMBL" id="CAH1782593.1"/>
    </source>
</evidence>
<evidence type="ECO:0000256" key="1">
    <source>
        <dbReference type="ARBA" id="ARBA00023157"/>
    </source>
</evidence>
<dbReference type="AlphaFoldDB" id="A0A8S4NNS5"/>